<dbReference type="GO" id="GO:0016746">
    <property type="term" value="F:acyltransferase activity"/>
    <property type="evidence" value="ECO:0007669"/>
    <property type="project" value="UniProtKB-KW"/>
</dbReference>
<dbReference type="EMBL" id="FOXQ01000002">
    <property type="protein sequence ID" value="SFP81456.1"/>
    <property type="molecule type" value="Genomic_DNA"/>
</dbReference>
<feature type="transmembrane region" description="Helical" evidence="1">
    <location>
        <begin position="56"/>
        <end position="74"/>
    </location>
</feature>
<feature type="transmembrane region" description="Helical" evidence="1">
    <location>
        <begin position="95"/>
        <end position="114"/>
    </location>
</feature>
<protein>
    <submittedName>
        <fullName evidence="2">Predicted acyltransferase</fullName>
    </submittedName>
</protein>
<keyword evidence="2" id="KW-0012">Acyltransferase</keyword>
<sequence>MASTTVTQQKKRLLSLDFFRGLTIAAMILVNNPGDWSYVYAPLEHSTWNGCTPTDLIFPFFIFMVGISIVYAMSSKKADKSLHKAAILKALWRSIKIYLIYVIIHFLFVFNFHHFRILGVLPRIAIVFFICTIIYLKTNFKTWLWLFAIILIVYCFLMTVVPVPGYGYAILEPGKNLAAWIDYNILTPEHMWSGTKTWDPEGILSTLPSIGTCLYGIMVGTTLKRTDKTEAEKVAWLLTIAVFSIMLALIWNNWFPINKALWTSSFVLYTGGLATTGLAVSYWLIDVHHRKKYITPFVAYGANAITAYVAADVVLAVLSWIHLDLDGKTVNLQTYLYQTIFVPNFSPINASLAGAVTFVLILMVPMLILYKKKIFLKV</sequence>
<dbReference type="AlphaFoldDB" id="A0A1I5TGC0"/>
<organism evidence="2 3">
    <name type="scientific">Parafilimonas terrae</name>
    <dbReference type="NCBI Taxonomy" id="1465490"/>
    <lineage>
        <taxon>Bacteria</taxon>
        <taxon>Pseudomonadati</taxon>
        <taxon>Bacteroidota</taxon>
        <taxon>Chitinophagia</taxon>
        <taxon>Chitinophagales</taxon>
        <taxon>Chitinophagaceae</taxon>
        <taxon>Parafilimonas</taxon>
    </lineage>
</organism>
<dbReference type="PANTHER" id="PTHR31061:SF24">
    <property type="entry name" value="LD22376P"/>
    <property type="match status" value="1"/>
</dbReference>
<reference evidence="2 3" key="1">
    <citation type="submission" date="2016-10" db="EMBL/GenBank/DDBJ databases">
        <authorList>
            <person name="de Groot N.N."/>
        </authorList>
    </citation>
    <scope>NUCLEOTIDE SEQUENCE [LARGE SCALE GENOMIC DNA]</scope>
    <source>
        <strain evidence="2 3">DSM 28286</strain>
    </source>
</reference>
<feature type="transmembrane region" description="Helical" evidence="1">
    <location>
        <begin position="350"/>
        <end position="370"/>
    </location>
</feature>
<dbReference type="RefSeq" id="WP_090655537.1">
    <property type="nucleotide sequence ID" value="NZ_FOXQ01000002.1"/>
</dbReference>
<dbReference type="PANTHER" id="PTHR31061">
    <property type="entry name" value="LD22376P"/>
    <property type="match status" value="1"/>
</dbReference>
<keyword evidence="2" id="KW-0808">Transferase</keyword>
<feature type="transmembrane region" description="Helical" evidence="1">
    <location>
        <begin position="235"/>
        <end position="254"/>
    </location>
</feature>
<feature type="transmembrane region" description="Helical" evidence="1">
    <location>
        <begin position="297"/>
        <end position="321"/>
    </location>
</feature>
<proteinExistence type="predicted"/>
<keyword evidence="1" id="KW-1133">Transmembrane helix</keyword>
<evidence type="ECO:0000256" key="1">
    <source>
        <dbReference type="SAM" id="Phobius"/>
    </source>
</evidence>
<dbReference type="OrthoDB" id="9788724at2"/>
<feature type="transmembrane region" description="Helical" evidence="1">
    <location>
        <begin position="12"/>
        <end position="30"/>
    </location>
</feature>
<dbReference type="Proteomes" id="UP000199031">
    <property type="component" value="Unassembled WGS sequence"/>
</dbReference>
<evidence type="ECO:0000313" key="2">
    <source>
        <dbReference type="EMBL" id="SFP81456.1"/>
    </source>
</evidence>
<keyword evidence="1" id="KW-0812">Transmembrane</keyword>
<evidence type="ECO:0000313" key="3">
    <source>
        <dbReference type="Proteomes" id="UP000199031"/>
    </source>
</evidence>
<accession>A0A1I5TGC0</accession>
<name>A0A1I5TGC0_9BACT</name>
<keyword evidence="3" id="KW-1185">Reference proteome</keyword>
<feature type="transmembrane region" description="Helical" evidence="1">
    <location>
        <begin position="202"/>
        <end position="223"/>
    </location>
</feature>
<feature type="transmembrane region" description="Helical" evidence="1">
    <location>
        <begin position="266"/>
        <end position="285"/>
    </location>
</feature>
<feature type="transmembrane region" description="Helical" evidence="1">
    <location>
        <begin position="143"/>
        <end position="163"/>
    </location>
</feature>
<feature type="transmembrane region" description="Helical" evidence="1">
    <location>
        <begin position="120"/>
        <end position="136"/>
    </location>
</feature>
<dbReference type="STRING" id="1465490.SAMN05444277_10287"/>
<gene>
    <name evidence="2" type="ORF">SAMN05444277_10287</name>
</gene>
<keyword evidence="1" id="KW-0472">Membrane</keyword>